<proteinExistence type="predicted"/>
<evidence type="ECO:0000256" key="1">
    <source>
        <dbReference type="SAM" id="MobiDB-lite"/>
    </source>
</evidence>
<evidence type="ECO:0000313" key="3">
    <source>
        <dbReference type="Proteomes" id="UP001295444"/>
    </source>
</evidence>
<accession>A0AAD1VZN6</accession>
<keyword evidence="3" id="KW-1185">Reference proteome</keyword>
<feature type="compositionally biased region" description="Polar residues" evidence="1">
    <location>
        <begin position="53"/>
        <end position="62"/>
    </location>
</feature>
<protein>
    <submittedName>
        <fullName evidence="2">Uncharacterized protein</fullName>
    </submittedName>
</protein>
<evidence type="ECO:0000313" key="2">
    <source>
        <dbReference type="EMBL" id="CAH2274984.1"/>
    </source>
</evidence>
<name>A0AAD1VZN6_PELCU</name>
<dbReference type="AlphaFoldDB" id="A0AAD1VZN6"/>
<dbReference type="Proteomes" id="UP001295444">
    <property type="component" value="Chromosome 03"/>
</dbReference>
<reference evidence="2" key="1">
    <citation type="submission" date="2022-03" db="EMBL/GenBank/DDBJ databases">
        <authorList>
            <person name="Alioto T."/>
            <person name="Alioto T."/>
            <person name="Gomez Garrido J."/>
        </authorList>
    </citation>
    <scope>NUCLEOTIDE SEQUENCE</scope>
</reference>
<dbReference type="EMBL" id="OW240914">
    <property type="protein sequence ID" value="CAH2274984.1"/>
    <property type="molecule type" value="Genomic_DNA"/>
</dbReference>
<organism evidence="2 3">
    <name type="scientific">Pelobates cultripes</name>
    <name type="common">Western spadefoot toad</name>
    <dbReference type="NCBI Taxonomy" id="61616"/>
    <lineage>
        <taxon>Eukaryota</taxon>
        <taxon>Metazoa</taxon>
        <taxon>Chordata</taxon>
        <taxon>Craniata</taxon>
        <taxon>Vertebrata</taxon>
        <taxon>Euteleostomi</taxon>
        <taxon>Amphibia</taxon>
        <taxon>Batrachia</taxon>
        <taxon>Anura</taxon>
        <taxon>Pelobatoidea</taxon>
        <taxon>Pelobatidae</taxon>
        <taxon>Pelobates</taxon>
    </lineage>
</organism>
<gene>
    <name evidence="2" type="ORF">PECUL_23A012343</name>
</gene>
<feature type="region of interest" description="Disordered" evidence="1">
    <location>
        <begin position="19"/>
        <end position="69"/>
    </location>
</feature>
<sequence length="182" mass="20079">MGKKAKKLKTLTVNGSRDIADLLQPRPRPKLAPQTDAYYTSSEEELLDAPDNISCSGSMNSPQREEDLTAPATKGDIKALLTNIRAFFNADLNIMREDITVVTARLQANEDAITSLAQKQESTNEHLLLLQASHKSMQRTPRHSCKDWALPCLLTTRHVQVTDGTYAGLSLLPHALQMTPAD</sequence>